<name>A0A8H8UBB4_9HELO</name>
<protein>
    <recommendedName>
        <fullName evidence="2">Zn(2)-C6 fungal-type domain-containing protein</fullName>
    </recommendedName>
</protein>
<reference evidence="3 4" key="1">
    <citation type="submission" date="2018-05" db="EMBL/GenBank/DDBJ databases">
        <title>Genome sequencing and assembly of the regulated plant pathogen Lachnellula willkommii and related sister species for the development of diagnostic species identification markers.</title>
        <authorList>
            <person name="Giroux E."/>
            <person name="Bilodeau G."/>
        </authorList>
    </citation>
    <scope>NUCLEOTIDE SEQUENCE [LARGE SCALE GENOMIC DNA]</scope>
    <source>
        <strain evidence="3 4">CBS 160.35</strain>
    </source>
</reference>
<organism evidence="3 4">
    <name type="scientific">Lachnellula occidentalis</name>
    <dbReference type="NCBI Taxonomy" id="215460"/>
    <lineage>
        <taxon>Eukaryota</taxon>
        <taxon>Fungi</taxon>
        <taxon>Dikarya</taxon>
        <taxon>Ascomycota</taxon>
        <taxon>Pezizomycotina</taxon>
        <taxon>Leotiomycetes</taxon>
        <taxon>Helotiales</taxon>
        <taxon>Lachnaceae</taxon>
        <taxon>Lachnellula</taxon>
    </lineage>
</organism>
<evidence type="ECO:0000313" key="3">
    <source>
        <dbReference type="EMBL" id="TVY41458.1"/>
    </source>
</evidence>
<dbReference type="GO" id="GO:0000981">
    <property type="term" value="F:DNA-binding transcription factor activity, RNA polymerase II-specific"/>
    <property type="evidence" value="ECO:0007669"/>
    <property type="project" value="InterPro"/>
</dbReference>
<proteinExistence type="predicted"/>
<dbReference type="Gene3D" id="4.10.240.10">
    <property type="entry name" value="Zn(2)-C6 fungal-type DNA-binding domain"/>
    <property type="match status" value="1"/>
</dbReference>
<accession>A0A8H8UBB4</accession>
<evidence type="ECO:0000259" key="2">
    <source>
        <dbReference type="Pfam" id="PF00172"/>
    </source>
</evidence>
<evidence type="ECO:0000256" key="1">
    <source>
        <dbReference type="ARBA" id="ARBA00023242"/>
    </source>
</evidence>
<gene>
    <name evidence="3" type="ORF">LOCC1_G005139</name>
</gene>
<dbReference type="EMBL" id="QGMI01000390">
    <property type="protein sequence ID" value="TVY41458.1"/>
    <property type="molecule type" value="Genomic_DNA"/>
</dbReference>
<dbReference type="GO" id="GO:0008270">
    <property type="term" value="F:zinc ion binding"/>
    <property type="evidence" value="ECO:0007669"/>
    <property type="project" value="InterPro"/>
</dbReference>
<dbReference type="OrthoDB" id="5418899at2759"/>
<dbReference type="InterPro" id="IPR001138">
    <property type="entry name" value="Zn2Cys6_DnaBD"/>
</dbReference>
<sequence>MRSRTGWKLKCDETKPICGQCRKGSRDCQPSDGVVFRHQQNASMNGVGEVDEGNGKLGGFYAYRNTFDEHNIWVEVPKTGR</sequence>
<dbReference type="Pfam" id="PF00172">
    <property type="entry name" value="Zn_clus"/>
    <property type="match status" value="1"/>
</dbReference>
<dbReference type="InterPro" id="IPR036864">
    <property type="entry name" value="Zn2-C6_fun-type_DNA-bd_sf"/>
</dbReference>
<dbReference type="AlphaFoldDB" id="A0A8H8UBB4"/>
<dbReference type="SUPFAM" id="SSF57701">
    <property type="entry name" value="Zn2/Cys6 DNA-binding domain"/>
    <property type="match status" value="1"/>
</dbReference>
<keyword evidence="4" id="KW-1185">Reference proteome</keyword>
<keyword evidence="1" id="KW-0539">Nucleus</keyword>
<dbReference type="CDD" id="cd00067">
    <property type="entry name" value="GAL4"/>
    <property type="match status" value="1"/>
</dbReference>
<comment type="caution">
    <text evidence="3">The sequence shown here is derived from an EMBL/GenBank/DDBJ whole genome shotgun (WGS) entry which is preliminary data.</text>
</comment>
<evidence type="ECO:0000313" key="4">
    <source>
        <dbReference type="Proteomes" id="UP000443090"/>
    </source>
</evidence>
<dbReference type="Proteomes" id="UP000443090">
    <property type="component" value="Unassembled WGS sequence"/>
</dbReference>
<feature type="domain" description="Zn(2)-C6 fungal-type" evidence="2">
    <location>
        <begin position="8"/>
        <end position="29"/>
    </location>
</feature>